<evidence type="ECO:0000259" key="2">
    <source>
        <dbReference type="PROSITE" id="PS00028"/>
    </source>
</evidence>
<evidence type="ECO:0000313" key="4">
    <source>
        <dbReference type="Proteomes" id="UP001363622"/>
    </source>
</evidence>
<dbReference type="EMBL" id="JBBPHU010000008">
    <property type="protein sequence ID" value="KAK7514721.1"/>
    <property type="molecule type" value="Genomic_DNA"/>
</dbReference>
<comment type="caution">
    <text evidence="3">The sequence shown here is derived from an EMBL/GenBank/DDBJ whole genome shotgun (WGS) entry which is preliminary data.</text>
</comment>
<reference evidence="3 4" key="1">
    <citation type="submission" date="2024-04" db="EMBL/GenBank/DDBJ databases">
        <title>Phyllosticta paracitricarpa is synonymous to the EU quarantine fungus P. citricarpa based on phylogenomic analyses.</title>
        <authorList>
            <consortium name="Lawrence Berkeley National Laboratory"/>
            <person name="Van Ingen-Buijs V.A."/>
            <person name="Van Westerhoven A.C."/>
            <person name="Haridas S."/>
            <person name="Skiadas P."/>
            <person name="Martin F."/>
            <person name="Groenewald J.Z."/>
            <person name="Crous P.W."/>
            <person name="Seidl M.F."/>
        </authorList>
    </citation>
    <scope>NUCLEOTIDE SEQUENCE [LARGE SCALE GENOMIC DNA]</scope>
    <source>
        <strain evidence="3 4">CBS 123371</strain>
    </source>
</reference>
<dbReference type="PROSITE" id="PS00028">
    <property type="entry name" value="ZINC_FINGER_C2H2_1"/>
    <property type="match status" value="1"/>
</dbReference>
<accession>A0ABR1KH25</accession>
<keyword evidence="4" id="KW-1185">Reference proteome</keyword>
<gene>
    <name evidence="3" type="ORF">IWZ03DRAFT_407530</name>
</gene>
<dbReference type="Proteomes" id="UP001363622">
    <property type="component" value="Unassembled WGS sequence"/>
</dbReference>
<feature type="domain" description="C2H2-type" evidence="2">
    <location>
        <begin position="625"/>
        <end position="646"/>
    </location>
</feature>
<feature type="compositionally biased region" description="Basic residues" evidence="1">
    <location>
        <begin position="269"/>
        <end position="288"/>
    </location>
</feature>
<organism evidence="3 4">
    <name type="scientific">Phyllosticta citriasiana</name>
    <dbReference type="NCBI Taxonomy" id="595635"/>
    <lineage>
        <taxon>Eukaryota</taxon>
        <taxon>Fungi</taxon>
        <taxon>Dikarya</taxon>
        <taxon>Ascomycota</taxon>
        <taxon>Pezizomycotina</taxon>
        <taxon>Dothideomycetes</taxon>
        <taxon>Dothideomycetes incertae sedis</taxon>
        <taxon>Botryosphaeriales</taxon>
        <taxon>Phyllostictaceae</taxon>
        <taxon>Phyllosticta</taxon>
    </lineage>
</organism>
<protein>
    <recommendedName>
        <fullName evidence="2">C2H2-type domain-containing protein</fullName>
    </recommendedName>
</protein>
<evidence type="ECO:0000313" key="3">
    <source>
        <dbReference type="EMBL" id="KAK7514721.1"/>
    </source>
</evidence>
<feature type="compositionally biased region" description="Basic residues" evidence="1">
    <location>
        <begin position="246"/>
        <end position="260"/>
    </location>
</feature>
<evidence type="ECO:0000256" key="1">
    <source>
        <dbReference type="SAM" id="MobiDB-lite"/>
    </source>
</evidence>
<feature type="region of interest" description="Disordered" evidence="1">
    <location>
        <begin position="67"/>
        <end position="97"/>
    </location>
</feature>
<feature type="compositionally biased region" description="Basic and acidic residues" evidence="1">
    <location>
        <begin position="568"/>
        <end position="586"/>
    </location>
</feature>
<feature type="compositionally biased region" description="Basic residues" evidence="1">
    <location>
        <begin position="318"/>
        <end position="334"/>
    </location>
</feature>
<dbReference type="InterPro" id="IPR013087">
    <property type="entry name" value="Znf_C2H2_type"/>
</dbReference>
<name>A0ABR1KH25_9PEZI</name>
<feature type="region of interest" description="Disordered" evidence="1">
    <location>
        <begin position="182"/>
        <end position="361"/>
    </location>
</feature>
<feature type="compositionally biased region" description="Polar residues" evidence="1">
    <location>
        <begin position="294"/>
        <end position="311"/>
    </location>
</feature>
<feature type="region of interest" description="Disordered" evidence="1">
    <location>
        <begin position="374"/>
        <end position="394"/>
    </location>
</feature>
<feature type="region of interest" description="Disordered" evidence="1">
    <location>
        <begin position="514"/>
        <end position="590"/>
    </location>
</feature>
<dbReference type="SMART" id="SM00355">
    <property type="entry name" value="ZnF_C2H2"/>
    <property type="match status" value="3"/>
</dbReference>
<sequence length="729" mass="81875">MSPKRPQYQPLGGPNFPTREAVLSNMTFMRSQPPAFLLDPSANPFPVPPPSALEHYPLLPRDFHGAPNLGGSDYAPASAYDQGHDNVQDGPHPQDTLYPQEIQRFAGATYHQGIQYPPDIQYPQEVQCFDHNARPQNTMIAQNNLYGQNNMYNPSTSTVPHIPYIQNTLNMQQNPHGRYSVFNDNPSGQVDAYNHGNLYGQVENGPHHGAGLQQSQGNSRQEGDEGDEESEDTPPFVCDHPDCRGSKKTYKWLNSHRRDKHGAEYERPPKKKSGQREKKRQYNNKKKKDGSLGHTPQKTIKSQKTTLTSAYSPEIMAAKRKTPTGRPRGRPRKYPKAEDKTESKAEHTAEPEAEAQKEGEKKLIVKLNMNAKMKTDPPSSSAPAPAPPIYPPDHPRHDVNWDSDFGSDSSLHDWLVVVEKPEKPEFNPYTQVEGNSYTGPFLGFKTAYNEAGHGTLKVPSNTVNAHQEGFVNNRNNTPPEWITTETLPTYHYAHSFGQSADTGNTIKTEYDSEATISAKSTPGCDDRKESTGDATVEMERKREAPVSTDQMSENVQVDNNSGVGSTKMECKSEATDSVEEKPENGHGNDSGDGVVLTANYWQIQNAAHTGYYDWLDPDFRDQIPCGFCVETFDAEHLKQRHELVYHTGSYYQCQSCEVACLDGLIMYNHARRDHGYIINHQGNPLQRVQRVQHDPEVQQFQATRFLDAERVEEAVRKEEIAYHANVPPR</sequence>
<feature type="compositionally biased region" description="Polar residues" evidence="1">
    <location>
        <begin position="547"/>
        <end position="564"/>
    </location>
</feature>
<feature type="compositionally biased region" description="Basic and acidic residues" evidence="1">
    <location>
        <begin position="524"/>
        <end position="544"/>
    </location>
</feature>
<feature type="compositionally biased region" description="Basic and acidic residues" evidence="1">
    <location>
        <begin position="335"/>
        <end position="361"/>
    </location>
</feature>
<proteinExistence type="predicted"/>